<protein>
    <submittedName>
        <fullName evidence="2">Uncharacterized protein</fullName>
    </submittedName>
</protein>
<feature type="compositionally biased region" description="Basic residues" evidence="1">
    <location>
        <begin position="7"/>
        <end position="20"/>
    </location>
</feature>
<accession>A0A4C1UQ51</accession>
<dbReference type="AlphaFoldDB" id="A0A4C1UQ51"/>
<gene>
    <name evidence="2" type="ORF">EVAR_23020_1</name>
</gene>
<feature type="region of interest" description="Disordered" evidence="1">
    <location>
        <begin position="1"/>
        <end position="21"/>
    </location>
</feature>
<organism evidence="2 3">
    <name type="scientific">Eumeta variegata</name>
    <name type="common">Bagworm moth</name>
    <name type="synonym">Eumeta japonica</name>
    <dbReference type="NCBI Taxonomy" id="151549"/>
    <lineage>
        <taxon>Eukaryota</taxon>
        <taxon>Metazoa</taxon>
        <taxon>Ecdysozoa</taxon>
        <taxon>Arthropoda</taxon>
        <taxon>Hexapoda</taxon>
        <taxon>Insecta</taxon>
        <taxon>Pterygota</taxon>
        <taxon>Neoptera</taxon>
        <taxon>Endopterygota</taxon>
        <taxon>Lepidoptera</taxon>
        <taxon>Glossata</taxon>
        <taxon>Ditrysia</taxon>
        <taxon>Tineoidea</taxon>
        <taxon>Psychidae</taxon>
        <taxon>Oiketicinae</taxon>
        <taxon>Eumeta</taxon>
    </lineage>
</organism>
<proteinExistence type="predicted"/>
<evidence type="ECO:0000313" key="2">
    <source>
        <dbReference type="EMBL" id="GBP28555.1"/>
    </source>
</evidence>
<dbReference type="EMBL" id="BGZK01000208">
    <property type="protein sequence ID" value="GBP28555.1"/>
    <property type="molecule type" value="Genomic_DNA"/>
</dbReference>
<evidence type="ECO:0000256" key="1">
    <source>
        <dbReference type="SAM" id="MobiDB-lite"/>
    </source>
</evidence>
<comment type="caution">
    <text evidence="2">The sequence shown here is derived from an EMBL/GenBank/DDBJ whole genome shotgun (WGS) entry which is preliminary data.</text>
</comment>
<sequence length="293" mass="31866">MTMNLKKPLHGPTRRARAKRPPLLCGAPGDASRVRVTFPSASGLIRQLLGYNHCFALHSPGGEECLNIIAQAQRSIADRSPLENYLKRVRIFKAVSALGPDPPQAITPLLGVVYGKSSAPNTNSATPATSLPRRQKLATLDRRTQIETRIQSSVISGALFEVLEVGALNRPRCSIYTINFTSSSSNTELDKRRELESSLPIGPHLPPAARRPRRPGLRGPYRAYAVPSVHGAVGVDAGEASSARPIELPIKITAWYLRAEDVLSGVSRSRSININFALGPPVVKLEYGRRVFN</sequence>
<name>A0A4C1UQ51_EUMVA</name>
<reference evidence="2 3" key="1">
    <citation type="journal article" date="2019" name="Commun. Biol.">
        <title>The bagworm genome reveals a unique fibroin gene that provides high tensile strength.</title>
        <authorList>
            <person name="Kono N."/>
            <person name="Nakamura H."/>
            <person name="Ohtoshi R."/>
            <person name="Tomita M."/>
            <person name="Numata K."/>
            <person name="Arakawa K."/>
        </authorList>
    </citation>
    <scope>NUCLEOTIDE SEQUENCE [LARGE SCALE GENOMIC DNA]</scope>
</reference>
<dbReference type="Proteomes" id="UP000299102">
    <property type="component" value="Unassembled WGS sequence"/>
</dbReference>
<evidence type="ECO:0000313" key="3">
    <source>
        <dbReference type="Proteomes" id="UP000299102"/>
    </source>
</evidence>
<keyword evidence="3" id="KW-1185">Reference proteome</keyword>